<evidence type="ECO:0000313" key="2">
    <source>
        <dbReference type="EMBL" id="TFF21852.1"/>
    </source>
</evidence>
<dbReference type="RefSeq" id="WP_134762736.1">
    <property type="nucleotide sequence ID" value="NZ_SOZD01000004.1"/>
</dbReference>
<organism evidence="2 3">
    <name type="scientific">Jiella endophytica</name>
    <dbReference type="NCBI Taxonomy" id="2558362"/>
    <lineage>
        <taxon>Bacteria</taxon>
        <taxon>Pseudomonadati</taxon>
        <taxon>Pseudomonadota</taxon>
        <taxon>Alphaproteobacteria</taxon>
        <taxon>Hyphomicrobiales</taxon>
        <taxon>Aurantimonadaceae</taxon>
        <taxon>Jiella</taxon>
    </lineage>
</organism>
<dbReference type="InterPro" id="IPR001920">
    <property type="entry name" value="Asp/Glu_race"/>
</dbReference>
<dbReference type="Proteomes" id="UP000298179">
    <property type="component" value="Unassembled WGS sequence"/>
</dbReference>
<dbReference type="SUPFAM" id="SSF53681">
    <property type="entry name" value="Aspartate/glutamate racemase"/>
    <property type="match status" value="1"/>
</dbReference>
<dbReference type="GO" id="GO:0047661">
    <property type="term" value="F:amino-acid racemase activity"/>
    <property type="evidence" value="ECO:0007669"/>
    <property type="project" value="InterPro"/>
</dbReference>
<dbReference type="AlphaFoldDB" id="A0A4Y8RGI0"/>
<protein>
    <submittedName>
        <fullName evidence="2">Hydrogenase expression protein HupH</fullName>
    </submittedName>
</protein>
<keyword evidence="3" id="KW-1185">Reference proteome</keyword>
<comment type="caution">
    <text evidence="2">The sequence shown here is derived from an EMBL/GenBank/DDBJ whole genome shotgun (WGS) entry which is preliminary data.</text>
</comment>
<dbReference type="PANTHER" id="PTHR28047:SF5">
    <property type="entry name" value="PROTEIN DCG1"/>
    <property type="match status" value="1"/>
</dbReference>
<gene>
    <name evidence="2" type="ORF">E3C22_14375</name>
</gene>
<proteinExistence type="inferred from homology"/>
<dbReference type="OrthoDB" id="9791723at2"/>
<dbReference type="InterPro" id="IPR053714">
    <property type="entry name" value="Iso_Racemase_Enz_sf"/>
</dbReference>
<accession>A0A4Y8RGI0</accession>
<dbReference type="EMBL" id="SOZD01000004">
    <property type="protein sequence ID" value="TFF21852.1"/>
    <property type="molecule type" value="Genomic_DNA"/>
</dbReference>
<name>A0A4Y8RGI0_9HYPH</name>
<comment type="similarity">
    <text evidence="1">Belongs to the HyuE racemase family.</text>
</comment>
<sequence length="254" mass="27881">MPDPRRVLVLVPFPMDADNLEKRRAQMQAVKLGPDIAFDFRPVAIAPINYVSQQDMLIADIGMVEAGRRAEAEGYDAVCIDTVSDSGMTALRSILSIPVIGAGRHAILLALMLGERFSFVSMWDRWRPLYEKTLAELGLQGKCASMRSADLQPNNQSLLSGREEEVFPVLLATARRCVEEDRADVIILGSTTMHEAHAHLAANLPVPVINPGPLTYRLADAAIRLKLSHSKTTYPAPLVPRLDLFEAMGAAVRN</sequence>
<evidence type="ECO:0000313" key="3">
    <source>
        <dbReference type="Proteomes" id="UP000298179"/>
    </source>
</evidence>
<dbReference type="InterPro" id="IPR015942">
    <property type="entry name" value="Asp/Glu/hydantoin_racemase"/>
</dbReference>
<dbReference type="InterPro" id="IPR052186">
    <property type="entry name" value="Hydantoin_racemase-like"/>
</dbReference>
<dbReference type="Gene3D" id="3.40.50.12500">
    <property type="match status" value="1"/>
</dbReference>
<dbReference type="Pfam" id="PF01177">
    <property type="entry name" value="Asp_Glu_race"/>
    <property type="match status" value="1"/>
</dbReference>
<dbReference type="PANTHER" id="PTHR28047">
    <property type="entry name" value="PROTEIN DCG1"/>
    <property type="match status" value="1"/>
</dbReference>
<reference evidence="2 3" key="1">
    <citation type="submission" date="2019-03" db="EMBL/GenBank/DDBJ databases">
        <title>Jiella endophytica sp. nov., a novel endophytic bacterium isolated from root of Ficus microcarpa Linn. f.</title>
        <authorList>
            <person name="Tuo L."/>
        </authorList>
    </citation>
    <scope>NUCLEOTIDE SEQUENCE [LARGE SCALE GENOMIC DNA]</scope>
    <source>
        <strain evidence="2 3">CBS5Q-3</strain>
    </source>
</reference>
<evidence type="ECO:0000256" key="1">
    <source>
        <dbReference type="ARBA" id="ARBA00038414"/>
    </source>
</evidence>